<dbReference type="Pfam" id="PF00425">
    <property type="entry name" value="Chorismate_bind"/>
    <property type="match status" value="1"/>
</dbReference>
<dbReference type="NCBIfam" id="TIGR00553">
    <property type="entry name" value="pabB"/>
    <property type="match status" value="1"/>
</dbReference>
<evidence type="ECO:0000256" key="2">
    <source>
        <dbReference type="ARBA" id="ARBA00001946"/>
    </source>
</evidence>
<evidence type="ECO:0000256" key="11">
    <source>
        <dbReference type="ARBA" id="ARBA00078907"/>
    </source>
</evidence>
<dbReference type="GO" id="GO:0000162">
    <property type="term" value="P:L-tryptophan biosynthetic process"/>
    <property type="evidence" value="ECO:0007669"/>
    <property type="project" value="TreeGrafter"/>
</dbReference>
<evidence type="ECO:0000256" key="3">
    <source>
        <dbReference type="ARBA" id="ARBA00005009"/>
    </source>
</evidence>
<protein>
    <recommendedName>
        <fullName evidence="10">Aminodeoxychorismate synthase component 1</fullName>
        <ecNumber evidence="5">2.6.1.85</ecNumber>
    </recommendedName>
    <alternativeName>
        <fullName evidence="11">4-amino-4-deoxychorismate synthase component 1</fullName>
    </alternativeName>
</protein>
<dbReference type="Pfam" id="PF04715">
    <property type="entry name" value="Anth_synt_I_N"/>
    <property type="match status" value="1"/>
</dbReference>
<evidence type="ECO:0000256" key="7">
    <source>
        <dbReference type="ARBA" id="ARBA00022842"/>
    </source>
</evidence>
<comment type="caution">
    <text evidence="14">The sequence shown here is derived from an EMBL/GenBank/DDBJ whole genome shotgun (WGS) entry which is preliminary data.</text>
</comment>
<evidence type="ECO:0000256" key="9">
    <source>
        <dbReference type="ARBA" id="ARBA00062013"/>
    </source>
</evidence>
<feature type="domain" description="Chorismate-utilising enzyme C-terminal" evidence="12">
    <location>
        <begin position="196"/>
        <end position="449"/>
    </location>
</feature>
<sequence length="463" mass="51954">MPSVQSIDFYKLDYQPDALLTRFASLSSLPWAMLLHSGAADHVHNRFDILVADPQVTLTTRGLHTEICRKDASGVTAEISEADPFQLLQQELEASGMRAEVNADFPFQGGALGLLGYDLGRRIEKLPSLAEPDITLPDMAIGIYSWALIADHHLQRLTLVSQGDIHTRLTWLEQHQQTLPTEPFQLTSPWQSNMTREAYGDKFRQIQEYLHSGDCYQINLTQRFKAQYQGDEWQAFLRLNQTNRAPFSAFLRLPENAVLSLSPERFIWLEEDRIQTRPIKGTMPRHEDPLLDRLQAEKLRSSAKDRAENLMIVDLLRNDIGRVATPGSVKVPELFVVEPFPAVHHLVSTITARLPNACHPASLLRACFPGGSITGAPKIRAMQIIEQLEPQRRNGYCGSIVYISCCGTMDSNITIRTLLAEKGELFCWAGGGIVADSQEQAEYQETFDKVARILPLLGEDIAP</sequence>
<evidence type="ECO:0000259" key="12">
    <source>
        <dbReference type="Pfam" id="PF00425"/>
    </source>
</evidence>
<evidence type="ECO:0000313" key="14">
    <source>
        <dbReference type="EMBL" id="ORJ25858.1"/>
    </source>
</evidence>
<organism evidence="14 15">
    <name type="scientific">Rouxiella badensis</name>
    <dbReference type="NCBI Taxonomy" id="1646377"/>
    <lineage>
        <taxon>Bacteria</taxon>
        <taxon>Pseudomonadati</taxon>
        <taxon>Pseudomonadota</taxon>
        <taxon>Gammaproteobacteria</taxon>
        <taxon>Enterobacterales</taxon>
        <taxon>Yersiniaceae</taxon>
        <taxon>Rouxiella</taxon>
    </lineage>
</organism>
<dbReference type="PANTHER" id="PTHR11236:SF50">
    <property type="entry name" value="AMINODEOXYCHORISMATE SYNTHASE COMPONENT 1"/>
    <property type="match status" value="1"/>
</dbReference>
<comment type="similarity">
    <text evidence="4">Belongs to the anthranilate synthase component I family.</text>
</comment>
<proteinExistence type="inferred from homology"/>
<evidence type="ECO:0000313" key="15">
    <source>
        <dbReference type="Proteomes" id="UP000192536"/>
    </source>
</evidence>
<name>A0A1X0WGD2_9GAMM</name>
<keyword evidence="7" id="KW-0460">Magnesium</keyword>
<comment type="catalytic activity">
    <reaction evidence="1">
        <text>chorismate + L-glutamine = 4-amino-4-deoxychorismate + L-glutamate</text>
        <dbReference type="Rhea" id="RHEA:11672"/>
        <dbReference type="ChEBI" id="CHEBI:29748"/>
        <dbReference type="ChEBI" id="CHEBI:29985"/>
        <dbReference type="ChEBI" id="CHEBI:58359"/>
        <dbReference type="ChEBI" id="CHEBI:58406"/>
        <dbReference type="EC" id="2.6.1.85"/>
    </reaction>
</comment>
<dbReference type="FunFam" id="3.60.120.10:FF:000004">
    <property type="entry name" value="Aminodeoxychorismate synthase, component I"/>
    <property type="match status" value="1"/>
</dbReference>
<dbReference type="InterPro" id="IPR005801">
    <property type="entry name" value="ADC_synthase"/>
</dbReference>
<evidence type="ECO:0000256" key="1">
    <source>
        <dbReference type="ARBA" id="ARBA00001000"/>
    </source>
</evidence>
<dbReference type="Gene3D" id="3.60.120.10">
    <property type="entry name" value="Anthranilate synthase"/>
    <property type="match status" value="1"/>
</dbReference>
<evidence type="ECO:0000256" key="5">
    <source>
        <dbReference type="ARBA" id="ARBA00013139"/>
    </source>
</evidence>
<evidence type="ECO:0000259" key="13">
    <source>
        <dbReference type="Pfam" id="PF04715"/>
    </source>
</evidence>
<dbReference type="InterPro" id="IPR015890">
    <property type="entry name" value="Chorismate_C"/>
</dbReference>
<dbReference type="GO" id="GO:0046656">
    <property type="term" value="P:folic acid biosynthetic process"/>
    <property type="evidence" value="ECO:0007669"/>
    <property type="project" value="UniProtKB-KW"/>
</dbReference>
<comment type="cofactor">
    <cofactor evidence="2">
        <name>Mg(2+)</name>
        <dbReference type="ChEBI" id="CHEBI:18420"/>
    </cofactor>
</comment>
<dbReference type="STRING" id="1646377.BS640_09395"/>
<feature type="domain" description="Anthranilate synthase component I N-terminal" evidence="13">
    <location>
        <begin position="20"/>
        <end position="159"/>
    </location>
</feature>
<dbReference type="PRINTS" id="PR00095">
    <property type="entry name" value="ANTSNTHASEI"/>
</dbReference>
<dbReference type="InterPro" id="IPR006805">
    <property type="entry name" value="Anth_synth_I_N"/>
</dbReference>
<dbReference type="InterPro" id="IPR019999">
    <property type="entry name" value="Anth_synth_I-like"/>
</dbReference>
<dbReference type="SUPFAM" id="SSF56322">
    <property type="entry name" value="ADC synthase"/>
    <property type="match status" value="1"/>
</dbReference>
<dbReference type="EMBL" id="MRWE01000012">
    <property type="protein sequence ID" value="ORJ25858.1"/>
    <property type="molecule type" value="Genomic_DNA"/>
</dbReference>
<keyword evidence="8" id="KW-0289">Folate biosynthesis</keyword>
<evidence type="ECO:0000256" key="4">
    <source>
        <dbReference type="ARBA" id="ARBA00009562"/>
    </source>
</evidence>
<keyword evidence="15" id="KW-1185">Reference proteome</keyword>
<evidence type="ECO:0000256" key="10">
    <source>
        <dbReference type="ARBA" id="ARBA00070463"/>
    </source>
</evidence>
<evidence type="ECO:0000256" key="6">
    <source>
        <dbReference type="ARBA" id="ARBA00022679"/>
    </source>
</evidence>
<dbReference type="RefSeq" id="WP_084912435.1">
    <property type="nucleotide sequence ID" value="NZ_CP114062.1"/>
</dbReference>
<gene>
    <name evidence="14" type="primary">pabB</name>
    <name evidence="14" type="ORF">BS640_09395</name>
</gene>
<reference evidence="14 15" key="1">
    <citation type="journal article" date="2017" name="Int. J. Syst. Evol. Microbiol.">
        <title>Rouxiella badensis sp. nov. and Rouxiella silvae sp. nov. isolated from peat bog soil in Germany and emendation of the genus description.</title>
        <authorList>
            <person name="Le Fleche-Mateos A."/>
            <person name="Kugler J.H."/>
            <person name="Hansen S.H."/>
            <person name="Syldatk C."/>
            <person name="Hausmann R."/>
            <person name="Lomprez F."/>
            <person name="Vandenbogaert M."/>
            <person name="Manuguerra J.C."/>
            <person name="Grimont P.A."/>
        </authorList>
    </citation>
    <scope>NUCLEOTIDE SEQUENCE [LARGE SCALE GENOMIC DNA]</scope>
    <source>
        <strain evidence="14 15">DSM 100043</strain>
    </source>
</reference>
<evidence type="ECO:0000256" key="8">
    <source>
        <dbReference type="ARBA" id="ARBA00022909"/>
    </source>
</evidence>
<dbReference type="AlphaFoldDB" id="A0A1X0WGD2"/>
<dbReference type="GO" id="GO:0046654">
    <property type="term" value="P:tetrahydrofolate biosynthetic process"/>
    <property type="evidence" value="ECO:0007669"/>
    <property type="project" value="UniProtKB-ARBA"/>
</dbReference>
<dbReference type="Proteomes" id="UP000192536">
    <property type="component" value="Unassembled WGS sequence"/>
</dbReference>
<dbReference type="GeneID" id="93566668"/>
<dbReference type="GO" id="GO:0046820">
    <property type="term" value="F:4-amino-4-deoxychorismate synthase activity"/>
    <property type="evidence" value="ECO:0007669"/>
    <property type="project" value="UniProtKB-EC"/>
</dbReference>
<comment type="pathway">
    <text evidence="3">Cofactor biosynthesis; tetrahydrofolate biosynthesis; 4-aminobenzoate from chorismate: step 1/2.</text>
</comment>
<keyword evidence="6" id="KW-0808">Transferase</keyword>
<dbReference type="EC" id="2.6.1.85" evidence="5"/>
<dbReference type="InterPro" id="IPR005802">
    <property type="entry name" value="ADC_synth_comp_1"/>
</dbReference>
<dbReference type="NCBIfam" id="NF012009">
    <property type="entry name" value="PRK15465.1"/>
    <property type="match status" value="1"/>
</dbReference>
<comment type="subunit">
    <text evidence="9">Monomer. Heterodimer consisting of two non-identical subunits: a glutamine amidotransferase subunit (PabA) and a aminodeoxychorismate synthase subunit (PabB).</text>
</comment>
<accession>A0A1X0WGD2</accession>
<dbReference type="PANTHER" id="PTHR11236">
    <property type="entry name" value="AMINOBENZOATE/ANTHRANILATE SYNTHASE"/>
    <property type="match status" value="1"/>
</dbReference>